<dbReference type="InterPro" id="IPR017932">
    <property type="entry name" value="GATase_2_dom"/>
</dbReference>
<dbReference type="CDD" id="cd00714">
    <property type="entry name" value="GFAT"/>
    <property type="match status" value="1"/>
</dbReference>
<sequence length="383" mass="42700">MLNDAGLLYINSALSNTYFRVIIIVSIVSSKVHLIDSSPIAFITSLLTLITSIFTQSKPFLGFLIKGLRRQEYRGYDSAGDDGSIELIKKRGKVADLENEIASRASELGMGSILNVHVGIAHTRWATHGVPSCVNSHPHRSDDQNEFVVVHNGIITNYKDIKQFLMARGHVFESETDTEAIAKLVKHIYHQNPSDGFRQVVEKCAKQLEGAFALCFTSVHFPGEIVAARRGSPLLIGIKTSTILQSDSIPVQYSVEDEASRHNHSGSEVAKNLASPLSMRKPCHTRFRMDSASDTEEIAPADPHEAMEYFFASDASAIIEHTNRVIYLEDDDIAAVKDGILSIHRVNQMIKRKNTKGHYHIENGDSRNHERKFCFLHAKGNFF</sequence>
<dbReference type="Proteomes" id="UP000675881">
    <property type="component" value="Chromosome 7"/>
</dbReference>
<reference evidence="7" key="1">
    <citation type="submission" date="2021-02" db="EMBL/GenBank/DDBJ databases">
        <authorList>
            <person name="Bekaert M."/>
        </authorList>
    </citation>
    <scope>NUCLEOTIDE SEQUENCE</scope>
    <source>
        <strain evidence="7">IoA-00</strain>
    </source>
</reference>
<dbReference type="PROSITE" id="PS51278">
    <property type="entry name" value="GATASE_TYPE_2"/>
    <property type="match status" value="1"/>
</dbReference>
<protein>
    <recommendedName>
        <fullName evidence="2">glutamine--fructose-6-phosphate transaminase (isomerizing)</fullName>
        <ecNumber evidence="2">2.6.1.16</ecNumber>
    </recommendedName>
</protein>
<dbReference type="GO" id="GO:0006002">
    <property type="term" value="P:fructose 6-phosphate metabolic process"/>
    <property type="evidence" value="ECO:0007669"/>
    <property type="project" value="TreeGrafter"/>
</dbReference>
<keyword evidence="3 7" id="KW-0032">Aminotransferase</keyword>
<dbReference type="EC" id="2.6.1.16" evidence="2"/>
<dbReference type="GO" id="GO:0006047">
    <property type="term" value="P:UDP-N-acetylglucosamine metabolic process"/>
    <property type="evidence" value="ECO:0007669"/>
    <property type="project" value="TreeGrafter"/>
</dbReference>
<dbReference type="OrthoDB" id="15235at2759"/>
<evidence type="ECO:0000256" key="4">
    <source>
        <dbReference type="ARBA" id="ARBA00022679"/>
    </source>
</evidence>
<dbReference type="Gene3D" id="3.60.20.10">
    <property type="entry name" value="Glutamine Phosphoribosylpyrophosphate, subunit 1, domain 1"/>
    <property type="match status" value="1"/>
</dbReference>
<dbReference type="PANTHER" id="PTHR10937">
    <property type="entry name" value="GLUCOSAMINE--FRUCTOSE-6-PHOSPHATE AMINOTRANSFERASE, ISOMERIZING"/>
    <property type="match status" value="1"/>
</dbReference>
<keyword evidence="8" id="KW-1185">Reference proteome</keyword>
<keyword evidence="4 7" id="KW-0808">Transferase</keyword>
<dbReference type="GO" id="GO:0004360">
    <property type="term" value="F:glutamine-fructose-6-phosphate transaminase (isomerizing) activity"/>
    <property type="evidence" value="ECO:0007669"/>
    <property type="project" value="UniProtKB-EC"/>
</dbReference>
<comment type="catalytic activity">
    <reaction evidence="1">
        <text>D-fructose 6-phosphate + L-glutamine = D-glucosamine 6-phosphate + L-glutamate</text>
        <dbReference type="Rhea" id="RHEA:13237"/>
        <dbReference type="ChEBI" id="CHEBI:29985"/>
        <dbReference type="ChEBI" id="CHEBI:58359"/>
        <dbReference type="ChEBI" id="CHEBI:58725"/>
        <dbReference type="ChEBI" id="CHEBI:61527"/>
        <dbReference type="EC" id="2.6.1.16"/>
    </reaction>
</comment>
<evidence type="ECO:0000313" key="7">
    <source>
        <dbReference type="EMBL" id="CAF3004257.1"/>
    </source>
</evidence>
<organism evidence="7 8">
    <name type="scientific">Lepeophtheirus salmonis</name>
    <name type="common">Salmon louse</name>
    <name type="synonym">Caligus salmonis</name>
    <dbReference type="NCBI Taxonomy" id="72036"/>
    <lineage>
        <taxon>Eukaryota</taxon>
        <taxon>Metazoa</taxon>
        <taxon>Ecdysozoa</taxon>
        <taxon>Arthropoda</taxon>
        <taxon>Crustacea</taxon>
        <taxon>Multicrustacea</taxon>
        <taxon>Hexanauplia</taxon>
        <taxon>Copepoda</taxon>
        <taxon>Siphonostomatoida</taxon>
        <taxon>Caligidae</taxon>
        <taxon>Lepeophtheirus</taxon>
    </lineage>
</organism>
<name>A0A7R8HC01_LEPSM</name>
<feature type="domain" description="Glutamine amidotransferase type-2" evidence="6">
    <location>
        <begin position="44"/>
        <end position="339"/>
    </location>
</feature>
<evidence type="ECO:0000256" key="3">
    <source>
        <dbReference type="ARBA" id="ARBA00022576"/>
    </source>
</evidence>
<evidence type="ECO:0000313" key="8">
    <source>
        <dbReference type="Proteomes" id="UP000675881"/>
    </source>
</evidence>
<dbReference type="GO" id="GO:0006487">
    <property type="term" value="P:protein N-linked glycosylation"/>
    <property type="evidence" value="ECO:0007669"/>
    <property type="project" value="TreeGrafter"/>
</dbReference>
<dbReference type="EMBL" id="HG994586">
    <property type="protein sequence ID" value="CAF3004257.1"/>
    <property type="molecule type" value="Genomic_DNA"/>
</dbReference>
<evidence type="ECO:0000256" key="5">
    <source>
        <dbReference type="ARBA" id="ARBA00022962"/>
    </source>
</evidence>
<dbReference type="Pfam" id="PF13522">
    <property type="entry name" value="GATase_6"/>
    <property type="match status" value="1"/>
</dbReference>
<dbReference type="InterPro" id="IPR047084">
    <property type="entry name" value="GFAT_N"/>
</dbReference>
<accession>A0A7R8HC01</accession>
<proteinExistence type="predicted"/>
<evidence type="ECO:0000256" key="1">
    <source>
        <dbReference type="ARBA" id="ARBA00001031"/>
    </source>
</evidence>
<keyword evidence="5" id="KW-0315">Glutamine amidotransferase</keyword>
<evidence type="ECO:0000259" key="6">
    <source>
        <dbReference type="PROSITE" id="PS51278"/>
    </source>
</evidence>
<dbReference type="InterPro" id="IPR029055">
    <property type="entry name" value="Ntn_hydrolases_N"/>
</dbReference>
<dbReference type="SUPFAM" id="SSF56235">
    <property type="entry name" value="N-terminal nucleophile aminohydrolases (Ntn hydrolases)"/>
    <property type="match status" value="1"/>
</dbReference>
<dbReference type="PANTHER" id="PTHR10937:SF0">
    <property type="entry name" value="GLUTAMINE--FRUCTOSE-6-PHOSPHATE TRANSAMINASE (ISOMERIZING)"/>
    <property type="match status" value="1"/>
</dbReference>
<dbReference type="AlphaFoldDB" id="A0A7R8HC01"/>
<gene>
    <name evidence="7" type="ORF">LSAA_12798</name>
</gene>
<evidence type="ECO:0000256" key="2">
    <source>
        <dbReference type="ARBA" id="ARBA00012916"/>
    </source>
</evidence>